<proteinExistence type="predicted"/>
<accession>A0A7Y5ZZ76</accession>
<evidence type="ECO:0000313" key="3">
    <source>
        <dbReference type="Proteomes" id="UP000565724"/>
    </source>
</evidence>
<protein>
    <recommendedName>
        <fullName evidence="1">Rhamnogalacturonan lyase family 11 C-terminal domain-containing protein</fullName>
    </recommendedName>
</protein>
<name>A0A7Y5ZZ76_9CELL</name>
<dbReference type="Proteomes" id="UP000565724">
    <property type="component" value="Unassembled WGS sequence"/>
</dbReference>
<dbReference type="EMBL" id="JABMCI010000018">
    <property type="protein sequence ID" value="NUU15647.1"/>
    <property type="molecule type" value="Genomic_DNA"/>
</dbReference>
<dbReference type="AlphaFoldDB" id="A0A7Y5ZZ76"/>
<feature type="domain" description="Rhamnogalacturonan lyase family 11 C-terminal" evidence="1">
    <location>
        <begin position="1"/>
        <end position="54"/>
    </location>
</feature>
<dbReference type="InterPro" id="IPR049366">
    <property type="entry name" value="RGL11_C"/>
</dbReference>
<gene>
    <name evidence="2" type="ORF">HP550_00090</name>
</gene>
<evidence type="ECO:0000313" key="2">
    <source>
        <dbReference type="EMBL" id="NUU15647.1"/>
    </source>
</evidence>
<keyword evidence="3" id="KW-1185">Reference proteome</keyword>
<dbReference type="InterPro" id="IPR034641">
    <property type="entry name" value="RGL11"/>
</dbReference>
<feature type="non-terminal residue" evidence="2">
    <location>
        <position position="1"/>
    </location>
</feature>
<sequence>LRIYATPTPTTTRVWTLLHDQTYRVAIAWQNTAYNQPPHTGFFLGSPFTLPAKPVISTP</sequence>
<dbReference type="PANTHER" id="PTHR43118:SF1">
    <property type="entry name" value="RHAMNOGALACTURONAN LYASE (EUROFUNG)"/>
    <property type="match status" value="1"/>
</dbReference>
<evidence type="ECO:0000259" key="1">
    <source>
        <dbReference type="Pfam" id="PF21348"/>
    </source>
</evidence>
<comment type="caution">
    <text evidence="2">The sequence shown here is derived from an EMBL/GenBank/DDBJ whole genome shotgun (WGS) entry which is preliminary data.</text>
</comment>
<organism evidence="2 3">
    <name type="scientific">Cellulomonas humilata</name>
    <dbReference type="NCBI Taxonomy" id="144055"/>
    <lineage>
        <taxon>Bacteria</taxon>
        <taxon>Bacillati</taxon>
        <taxon>Actinomycetota</taxon>
        <taxon>Actinomycetes</taxon>
        <taxon>Micrococcales</taxon>
        <taxon>Cellulomonadaceae</taxon>
        <taxon>Cellulomonas</taxon>
    </lineage>
</organism>
<dbReference type="Pfam" id="PF21348">
    <property type="entry name" value="RGL11_C"/>
    <property type="match status" value="1"/>
</dbReference>
<dbReference type="PANTHER" id="PTHR43118">
    <property type="entry name" value="RHAMNOGALACTURONAN LYASE (EUROFUNG)"/>
    <property type="match status" value="1"/>
</dbReference>
<dbReference type="RefSeq" id="WP_175345567.1">
    <property type="nucleotide sequence ID" value="NZ_JABMCI010000018.1"/>
</dbReference>
<reference evidence="2 3" key="1">
    <citation type="submission" date="2020-05" db="EMBL/GenBank/DDBJ databases">
        <title>Genome Sequencing of Type Strains.</title>
        <authorList>
            <person name="Lemaire J.F."/>
            <person name="Inderbitzin P."/>
            <person name="Gregorio O.A."/>
            <person name="Collins S.B."/>
            <person name="Wespe N."/>
            <person name="Knight-Connoni V."/>
        </authorList>
    </citation>
    <scope>NUCLEOTIDE SEQUENCE [LARGE SCALE GENOMIC DNA]</scope>
    <source>
        <strain evidence="2 3">ATCC 25174</strain>
    </source>
</reference>